<dbReference type="InterPro" id="IPR011042">
    <property type="entry name" value="6-blade_b-propeller_TolB-like"/>
</dbReference>
<proteinExistence type="predicted"/>
<evidence type="ECO:0000313" key="4">
    <source>
        <dbReference type="Proteomes" id="UP000717696"/>
    </source>
</evidence>
<protein>
    <submittedName>
        <fullName evidence="3">Lactonohydrolase</fullName>
    </submittedName>
</protein>
<dbReference type="Proteomes" id="UP000717696">
    <property type="component" value="Unassembled WGS sequence"/>
</dbReference>
<feature type="chain" id="PRO_5040236000" evidence="1">
    <location>
        <begin position="20"/>
        <end position="408"/>
    </location>
</feature>
<dbReference type="AlphaFoldDB" id="A0A9P9E0K9"/>
<name>A0A9P9E0K9_9HYPO</name>
<dbReference type="Pfam" id="PF08450">
    <property type="entry name" value="SGL"/>
    <property type="match status" value="1"/>
</dbReference>
<dbReference type="PANTHER" id="PTHR47064">
    <property type="entry name" value="PUTATIVE (AFU_ORTHOLOGUE AFUA_1G08990)-RELATED"/>
    <property type="match status" value="1"/>
</dbReference>
<dbReference type="PANTHER" id="PTHR47064:SF2">
    <property type="entry name" value="SMP-30_GLUCONOLACTONASE_LRE-LIKE REGION DOMAIN-CONTAINING PROTEIN-RELATED"/>
    <property type="match status" value="1"/>
</dbReference>
<feature type="signal peptide" evidence="1">
    <location>
        <begin position="1"/>
        <end position="19"/>
    </location>
</feature>
<organism evidence="3 4">
    <name type="scientific">Dactylonectria estremocensis</name>
    <dbReference type="NCBI Taxonomy" id="1079267"/>
    <lineage>
        <taxon>Eukaryota</taxon>
        <taxon>Fungi</taxon>
        <taxon>Dikarya</taxon>
        <taxon>Ascomycota</taxon>
        <taxon>Pezizomycotina</taxon>
        <taxon>Sordariomycetes</taxon>
        <taxon>Hypocreomycetidae</taxon>
        <taxon>Hypocreales</taxon>
        <taxon>Nectriaceae</taxon>
        <taxon>Dactylonectria</taxon>
    </lineage>
</organism>
<dbReference type="OrthoDB" id="423498at2759"/>
<evidence type="ECO:0000259" key="2">
    <source>
        <dbReference type="Pfam" id="PF08450"/>
    </source>
</evidence>
<keyword evidence="4" id="KW-1185">Reference proteome</keyword>
<evidence type="ECO:0000256" key="1">
    <source>
        <dbReference type="SAM" id="SignalP"/>
    </source>
</evidence>
<evidence type="ECO:0000313" key="3">
    <source>
        <dbReference type="EMBL" id="KAH7129795.1"/>
    </source>
</evidence>
<accession>A0A9P9E0K9</accession>
<sequence>MPSAVAVLAAGALVHSGLGLTSSGVLAAKVPSAAQIIDQKTFNVLEYVPPPIEANDSTVFLWDGVTQESLTAKPFHIYDDEFYDVIGKNPSLTLIATSESDPIFHEAVTWYPPTDEVFFVQNAGAPAAGTGLNKSSIIQKISLSEAEAVRKGTHDEDEVTVTVVPSNPEVINPNGGTNHKGNIIFAGEGQGDDIASALYVMNPVAPYNTTVLINNYFGRQFNSLNDLVINPRNGEVYFTDTLYGYLQDFRPVPGLRNQVYRYNFDTGAIRVVADDFTLPNGITFSPDGKRAYVTDTGIALGFYGRNLSSPASVYSFDVNKDGTFQNRQTFAYTASFIPDGVHTDSAGRVYAGCGDGVHVFNKSGKLIGKIYTGTTAANFQFAGKGRMIITGQTKLFYVTLAASGVKLQ</sequence>
<dbReference type="EMBL" id="JAGMUU010000020">
    <property type="protein sequence ID" value="KAH7129795.1"/>
    <property type="molecule type" value="Genomic_DNA"/>
</dbReference>
<feature type="domain" description="SMP-30/Gluconolactonase/LRE-like region" evidence="2">
    <location>
        <begin position="218"/>
        <end position="388"/>
    </location>
</feature>
<dbReference type="InterPro" id="IPR013658">
    <property type="entry name" value="SGL"/>
</dbReference>
<dbReference type="Gene3D" id="2.120.10.30">
    <property type="entry name" value="TolB, C-terminal domain"/>
    <property type="match status" value="1"/>
</dbReference>
<dbReference type="InterPro" id="IPR052988">
    <property type="entry name" value="Oryzine_lactonohydrolase"/>
</dbReference>
<reference evidence="3" key="1">
    <citation type="journal article" date="2021" name="Nat. Commun.">
        <title>Genetic determinants of endophytism in the Arabidopsis root mycobiome.</title>
        <authorList>
            <person name="Mesny F."/>
            <person name="Miyauchi S."/>
            <person name="Thiergart T."/>
            <person name="Pickel B."/>
            <person name="Atanasova L."/>
            <person name="Karlsson M."/>
            <person name="Huettel B."/>
            <person name="Barry K.W."/>
            <person name="Haridas S."/>
            <person name="Chen C."/>
            <person name="Bauer D."/>
            <person name="Andreopoulos W."/>
            <person name="Pangilinan J."/>
            <person name="LaButti K."/>
            <person name="Riley R."/>
            <person name="Lipzen A."/>
            <person name="Clum A."/>
            <person name="Drula E."/>
            <person name="Henrissat B."/>
            <person name="Kohler A."/>
            <person name="Grigoriev I.V."/>
            <person name="Martin F.M."/>
            <person name="Hacquard S."/>
        </authorList>
    </citation>
    <scope>NUCLEOTIDE SEQUENCE</scope>
    <source>
        <strain evidence="3">MPI-CAGE-AT-0021</strain>
    </source>
</reference>
<comment type="caution">
    <text evidence="3">The sequence shown here is derived from an EMBL/GenBank/DDBJ whole genome shotgun (WGS) entry which is preliminary data.</text>
</comment>
<gene>
    <name evidence="3" type="ORF">B0J13DRAFT_563366</name>
</gene>
<keyword evidence="1" id="KW-0732">Signal</keyword>
<dbReference type="SUPFAM" id="SSF63829">
    <property type="entry name" value="Calcium-dependent phosphotriesterase"/>
    <property type="match status" value="1"/>
</dbReference>